<name>A0ABZ2N998_9BACI</name>
<sequence length="70" mass="7756">MYEGNVMVEYVRTSNGWVNVYVVDGPEHGRRVSLPPETFRWLVGGYKSAHRAVKTIPAAIAQEVGLIGLI</sequence>
<keyword evidence="2" id="KW-1185">Reference proteome</keyword>
<dbReference type="Proteomes" id="UP001387364">
    <property type="component" value="Chromosome"/>
</dbReference>
<dbReference type="RefSeq" id="WP_338753406.1">
    <property type="nucleotide sequence ID" value="NZ_CP147404.1"/>
</dbReference>
<accession>A0ABZ2N998</accession>
<organism evidence="1 2">
    <name type="scientific">Bacillus kandeliae</name>
    <dbReference type="NCBI Taxonomy" id="3129297"/>
    <lineage>
        <taxon>Bacteria</taxon>
        <taxon>Bacillati</taxon>
        <taxon>Bacillota</taxon>
        <taxon>Bacilli</taxon>
        <taxon>Bacillales</taxon>
        <taxon>Bacillaceae</taxon>
        <taxon>Bacillus</taxon>
    </lineage>
</organism>
<protein>
    <submittedName>
        <fullName evidence="1">Uncharacterized protein</fullName>
    </submittedName>
</protein>
<evidence type="ECO:0000313" key="2">
    <source>
        <dbReference type="Proteomes" id="UP001387364"/>
    </source>
</evidence>
<proteinExistence type="predicted"/>
<gene>
    <name evidence="1" type="ORF">WDJ61_04385</name>
</gene>
<reference evidence="1 2" key="1">
    <citation type="submission" date="2024-02" db="EMBL/GenBank/DDBJ databases">
        <title>Seven novel Bacillus-like species.</title>
        <authorList>
            <person name="Liu G."/>
        </authorList>
    </citation>
    <scope>NUCLEOTIDE SEQUENCE [LARGE SCALE GENOMIC DNA]</scope>
    <source>
        <strain evidence="1 2">FJAT-52991</strain>
    </source>
</reference>
<dbReference type="EMBL" id="CP147404">
    <property type="protein sequence ID" value="WXB93875.1"/>
    <property type="molecule type" value="Genomic_DNA"/>
</dbReference>
<evidence type="ECO:0000313" key="1">
    <source>
        <dbReference type="EMBL" id="WXB93875.1"/>
    </source>
</evidence>